<dbReference type="RefSeq" id="WP_211531096.1">
    <property type="nucleotide sequence ID" value="NZ_JWHL01000012.1"/>
</dbReference>
<dbReference type="InterPro" id="IPR007355">
    <property type="entry name" value="DUF424"/>
</dbReference>
<dbReference type="Proteomes" id="UP000730161">
    <property type="component" value="Unassembled WGS sequence"/>
</dbReference>
<dbReference type="OrthoDB" id="18015at2157"/>
<protein>
    <recommendedName>
        <fullName evidence="3">DUF424 domain-containing protein</fullName>
    </recommendedName>
</protein>
<dbReference type="Pfam" id="PF04242">
    <property type="entry name" value="DUF424"/>
    <property type="match status" value="1"/>
</dbReference>
<reference evidence="1" key="1">
    <citation type="submission" date="2014-12" db="EMBL/GenBank/DDBJ databases">
        <authorList>
            <person name="Huang H.-H."/>
            <person name="Chen S.-C."/>
            <person name="Lai M.-C."/>
        </authorList>
    </citation>
    <scope>NUCLEOTIDE SEQUENCE</scope>
    <source>
        <strain evidence="1">K1F9705b</strain>
    </source>
</reference>
<evidence type="ECO:0000313" key="2">
    <source>
        <dbReference type="Proteomes" id="UP000730161"/>
    </source>
</evidence>
<dbReference type="Gene3D" id="3.30.1860.10">
    <property type="entry name" value="uncharacterized conserved protein from methanopyrus kandleri domain like"/>
    <property type="match status" value="1"/>
</dbReference>
<comment type="caution">
    <text evidence="1">The sequence shown here is derived from an EMBL/GenBank/DDBJ whole genome shotgun (WGS) entry which is preliminary data.</text>
</comment>
<keyword evidence="2" id="KW-1185">Reference proteome</keyword>
<proteinExistence type="predicted"/>
<dbReference type="AlphaFoldDB" id="A0A8J7W6S2"/>
<evidence type="ECO:0000313" key="1">
    <source>
        <dbReference type="EMBL" id="MBR1369391.1"/>
    </source>
</evidence>
<dbReference type="EMBL" id="JWHL01000012">
    <property type="protein sequence ID" value="MBR1369391.1"/>
    <property type="molecule type" value="Genomic_DNA"/>
</dbReference>
<gene>
    <name evidence="1" type="ORF">RJ53_07750</name>
</gene>
<evidence type="ECO:0008006" key="3">
    <source>
        <dbReference type="Google" id="ProtNLM"/>
    </source>
</evidence>
<organism evidence="1 2">
    <name type="scientific">Methanocalculus chunghsingensis</name>
    <dbReference type="NCBI Taxonomy" id="156457"/>
    <lineage>
        <taxon>Archaea</taxon>
        <taxon>Methanobacteriati</taxon>
        <taxon>Methanobacteriota</taxon>
        <taxon>Stenosarchaea group</taxon>
        <taxon>Methanomicrobia</taxon>
        <taxon>Methanomicrobiales</taxon>
        <taxon>Methanocalculaceae</taxon>
        <taxon>Methanocalculus</taxon>
    </lineage>
</organism>
<name>A0A8J7W6S2_9EURY</name>
<accession>A0A8J7W6S2</accession>
<sequence>MYLRIHAAPGGGKVVAICDRELLGRTLREGDLEITITEDFYGGDPATEDEVRDALRHATNANIIGWKVVNIAISLGIVEISSCLMIDSIPHAQIL</sequence>